<evidence type="ECO:0000259" key="1">
    <source>
        <dbReference type="PROSITE" id="PS51186"/>
    </source>
</evidence>
<dbReference type="Pfam" id="PF13527">
    <property type="entry name" value="Acetyltransf_9"/>
    <property type="match status" value="1"/>
</dbReference>
<gene>
    <name evidence="2" type="ORF">FLP08_00575</name>
</gene>
<accession>A0A7M3SWS5</accession>
<feature type="domain" description="N-acetyltransferase" evidence="1">
    <location>
        <begin position="1"/>
        <end position="155"/>
    </location>
</feature>
<dbReference type="OrthoDB" id="5570877at2"/>
<dbReference type="InterPro" id="IPR000182">
    <property type="entry name" value="GNAT_dom"/>
</dbReference>
<evidence type="ECO:0000313" key="2">
    <source>
        <dbReference type="EMBL" id="MUP41056.1"/>
    </source>
</evidence>
<protein>
    <submittedName>
        <fullName evidence="2">GNAT family N-acetyltransferase</fullName>
    </submittedName>
</protein>
<dbReference type="Proteomes" id="UP000460416">
    <property type="component" value="Unassembled WGS sequence"/>
</dbReference>
<keyword evidence="2" id="KW-0808">Transferase</keyword>
<evidence type="ECO:0000313" key="3">
    <source>
        <dbReference type="Proteomes" id="UP000460416"/>
    </source>
</evidence>
<proteinExistence type="predicted"/>
<dbReference type="CDD" id="cd04301">
    <property type="entry name" value="NAT_SF"/>
    <property type="match status" value="1"/>
</dbReference>
<reference evidence="2 3" key="1">
    <citation type="submission" date="2019-07" db="EMBL/GenBank/DDBJ databases">
        <title>Gramella aestuarii sp. nov., isolated from a tidal flat, and emended description of Gramella echinicola.</title>
        <authorList>
            <person name="Liu L."/>
        </authorList>
    </citation>
    <scope>NUCLEOTIDE SEQUENCE [LARGE SCALE GENOMIC DNA]</scope>
    <source>
        <strain evidence="2 3">BS12</strain>
    </source>
</reference>
<name>A0A7M3SWS5_9FLAO</name>
<dbReference type="GO" id="GO:0016747">
    <property type="term" value="F:acyltransferase activity, transferring groups other than amino-acyl groups"/>
    <property type="evidence" value="ECO:0007669"/>
    <property type="project" value="InterPro"/>
</dbReference>
<sequence length="313" mass="36552">MRIREATDNDLVPILNVLKASLGETSSRKTKEVWEYKHVNNPFGKSLVLVAEEEGEIIGVRAFMRWKWQYGSRSFSAFRAVDTATHPRHQGKGIFKKLTFKALEEGKINGDHFVFNTPNAQSKPGYLKMGWKEVGKVCTNIVPQSPFRLLGKMGKEPDYGSTELERNLEPLLESYNDKLIQNQKLFTPKSSKYLKWRYLNNEIQPYFVYNDEDIFIASYLKDRGRFLELRISECIYNSKKGKKLARKVIKEWSSMYKPNFISYSCIDNLFNMQISGKFGPILTFKNINCSVKNYNRFLDEEEWNYTMGDLELF</sequence>
<dbReference type="AlphaFoldDB" id="A0A7M3SWS5"/>
<dbReference type="InterPro" id="IPR016181">
    <property type="entry name" value="Acyl_CoA_acyltransferase"/>
</dbReference>
<dbReference type="Gene3D" id="3.40.630.30">
    <property type="match status" value="1"/>
</dbReference>
<dbReference type="PROSITE" id="PS51186">
    <property type="entry name" value="GNAT"/>
    <property type="match status" value="1"/>
</dbReference>
<dbReference type="SUPFAM" id="SSF55729">
    <property type="entry name" value="Acyl-CoA N-acyltransferases (Nat)"/>
    <property type="match status" value="1"/>
</dbReference>
<organism evidence="2 3">
    <name type="scientific">Christiangramia aestuarii</name>
    <dbReference type="NCBI Taxonomy" id="1028746"/>
    <lineage>
        <taxon>Bacteria</taxon>
        <taxon>Pseudomonadati</taxon>
        <taxon>Bacteroidota</taxon>
        <taxon>Flavobacteriia</taxon>
        <taxon>Flavobacteriales</taxon>
        <taxon>Flavobacteriaceae</taxon>
        <taxon>Christiangramia</taxon>
    </lineage>
</organism>
<dbReference type="RefSeq" id="WP_156272972.1">
    <property type="nucleotide sequence ID" value="NZ_BAABGI010000002.1"/>
</dbReference>
<comment type="caution">
    <text evidence="2">The sequence shown here is derived from an EMBL/GenBank/DDBJ whole genome shotgun (WGS) entry which is preliminary data.</text>
</comment>
<keyword evidence="3" id="KW-1185">Reference proteome</keyword>
<dbReference type="EMBL" id="VJVW01000001">
    <property type="protein sequence ID" value="MUP41056.1"/>
    <property type="molecule type" value="Genomic_DNA"/>
</dbReference>